<protein>
    <recommendedName>
        <fullName evidence="3">F-box domain-containing protein</fullName>
    </recommendedName>
</protein>
<accession>A0A371DLR2</accession>
<proteinExistence type="predicted"/>
<name>A0A371DLR2_9APHY</name>
<organism evidence="1 2">
    <name type="scientific">Lentinus brumalis</name>
    <dbReference type="NCBI Taxonomy" id="2498619"/>
    <lineage>
        <taxon>Eukaryota</taxon>
        <taxon>Fungi</taxon>
        <taxon>Dikarya</taxon>
        <taxon>Basidiomycota</taxon>
        <taxon>Agaricomycotina</taxon>
        <taxon>Agaricomycetes</taxon>
        <taxon>Polyporales</taxon>
        <taxon>Polyporaceae</taxon>
        <taxon>Lentinus</taxon>
    </lineage>
</organism>
<reference evidence="1 2" key="1">
    <citation type="journal article" date="2018" name="Biotechnol. Biofuels">
        <title>Integrative visual omics of the white-rot fungus Polyporus brumalis exposes the biotechnological potential of its oxidative enzymes for delignifying raw plant biomass.</title>
        <authorList>
            <person name="Miyauchi S."/>
            <person name="Rancon A."/>
            <person name="Drula E."/>
            <person name="Hage H."/>
            <person name="Chaduli D."/>
            <person name="Favel A."/>
            <person name="Grisel S."/>
            <person name="Henrissat B."/>
            <person name="Herpoel-Gimbert I."/>
            <person name="Ruiz-Duenas F.J."/>
            <person name="Chevret D."/>
            <person name="Hainaut M."/>
            <person name="Lin J."/>
            <person name="Wang M."/>
            <person name="Pangilinan J."/>
            <person name="Lipzen A."/>
            <person name="Lesage-Meessen L."/>
            <person name="Navarro D."/>
            <person name="Riley R."/>
            <person name="Grigoriev I.V."/>
            <person name="Zhou S."/>
            <person name="Raouche S."/>
            <person name="Rosso M.N."/>
        </authorList>
    </citation>
    <scope>NUCLEOTIDE SEQUENCE [LARGE SCALE GENOMIC DNA]</scope>
    <source>
        <strain evidence="1 2">BRFM 1820</strain>
    </source>
</reference>
<sequence>MHEALRIPEILSHICTFAEKCSLARLARCCSRFQEPANMVLWEHPPNILPLIRCFPDDVWSVAESPEGSSELSFMRPPGPQDWHRFLDHSGYVRYLSTNMRGKTVSLHREVLLLMAALRPAVELFPKLKTLSWCGAGGVLDCEHLPVVLSLTGLSLQFVSIQCWPLHLDQKMILQTSLALLASRSPRVQRISVRFKLRTHHRPTAPSPMQTLPSGFTNLGEFVHRGSALGEHSFKALAGLQSLRALDVQLPCRLSWSVAGMPSQPFTNLKKLVLATTLPSYAAFSFLLALPSVEDLSLIITGYSEEREPGLLAASVRRQSLPSTLSRIHITHEIADWQEAPALSSHHLRPFLEFRDIVEFSYRPPFKLSLDNWFFTDMAKAWPRLRDLCVACADRNITAHPSLPTLYILPAFAANCPDLSKLALTLNAEGRVAKCHRVDEEYPSASKSDASKSKLTCMEVIASPIINPGYVARYLAQVFPEIVSFRASEFTDTAQGRTWRLGWEEVGQYLPVFTDWQKDAEPR</sequence>
<keyword evidence="2" id="KW-1185">Reference proteome</keyword>
<dbReference type="OrthoDB" id="2802434at2759"/>
<dbReference type="InterPro" id="IPR032675">
    <property type="entry name" value="LRR_dom_sf"/>
</dbReference>
<gene>
    <name evidence="1" type="ORF">OH76DRAFT_1375765</name>
</gene>
<evidence type="ECO:0000313" key="2">
    <source>
        <dbReference type="Proteomes" id="UP000256964"/>
    </source>
</evidence>
<dbReference type="Gene3D" id="3.80.10.10">
    <property type="entry name" value="Ribonuclease Inhibitor"/>
    <property type="match status" value="1"/>
</dbReference>
<dbReference type="Proteomes" id="UP000256964">
    <property type="component" value="Unassembled WGS sequence"/>
</dbReference>
<dbReference type="STRING" id="139420.A0A371DLR2"/>
<dbReference type="AlphaFoldDB" id="A0A371DLR2"/>
<evidence type="ECO:0008006" key="3">
    <source>
        <dbReference type="Google" id="ProtNLM"/>
    </source>
</evidence>
<evidence type="ECO:0000313" key="1">
    <source>
        <dbReference type="EMBL" id="RDX53462.1"/>
    </source>
</evidence>
<dbReference type="EMBL" id="KZ857387">
    <property type="protein sequence ID" value="RDX53462.1"/>
    <property type="molecule type" value="Genomic_DNA"/>
</dbReference>